<evidence type="ECO:0000256" key="4">
    <source>
        <dbReference type="ARBA" id="ARBA00022989"/>
    </source>
</evidence>
<feature type="transmembrane region" description="Helical" evidence="6">
    <location>
        <begin position="119"/>
        <end position="144"/>
    </location>
</feature>
<proteinExistence type="inferred from homology"/>
<evidence type="ECO:0000313" key="8">
    <source>
        <dbReference type="EMBL" id="OGY14249.1"/>
    </source>
</evidence>
<evidence type="ECO:0000256" key="3">
    <source>
        <dbReference type="ARBA" id="ARBA00022692"/>
    </source>
</evidence>
<feature type="transmembrane region" description="Helical" evidence="6">
    <location>
        <begin position="43"/>
        <end position="68"/>
    </location>
</feature>
<evidence type="ECO:0000256" key="2">
    <source>
        <dbReference type="ARBA" id="ARBA00006143"/>
    </source>
</evidence>
<protein>
    <recommendedName>
        <fullName evidence="7">Cytochrome C biogenesis protein transmembrane domain-containing protein</fullName>
    </recommendedName>
</protein>
<dbReference type="InterPro" id="IPR051790">
    <property type="entry name" value="Cytochrome_c-biogenesis_DsbD"/>
</dbReference>
<comment type="similarity">
    <text evidence="2">Belongs to the DsbD family.</text>
</comment>
<name>A0A1G1VFU7_9BACT</name>
<reference evidence="8 9" key="1">
    <citation type="journal article" date="2016" name="Nat. Commun.">
        <title>Thousands of microbial genomes shed light on interconnected biogeochemical processes in an aquifer system.</title>
        <authorList>
            <person name="Anantharaman K."/>
            <person name="Brown C.T."/>
            <person name="Hug L.A."/>
            <person name="Sharon I."/>
            <person name="Castelle C.J."/>
            <person name="Probst A.J."/>
            <person name="Thomas B.C."/>
            <person name="Singh A."/>
            <person name="Wilkins M.J."/>
            <person name="Karaoz U."/>
            <person name="Brodie E.L."/>
            <person name="Williams K.H."/>
            <person name="Hubbard S.S."/>
            <person name="Banfield J.F."/>
        </authorList>
    </citation>
    <scope>NUCLEOTIDE SEQUENCE [LARGE SCALE GENOMIC DNA]</scope>
</reference>
<evidence type="ECO:0000256" key="6">
    <source>
        <dbReference type="SAM" id="Phobius"/>
    </source>
</evidence>
<feature type="transmembrane region" description="Helical" evidence="6">
    <location>
        <begin position="80"/>
        <end position="98"/>
    </location>
</feature>
<feature type="domain" description="Cytochrome C biogenesis protein transmembrane" evidence="7">
    <location>
        <begin position="10"/>
        <end position="178"/>
    </location>
</feature>
<dbReference type="EMBL" id="MHCC01000001">
    <property type="protein sequence ID" value="OGY14249.1"/>
    <property type="molecule type" value="Genomic_DNA"/>
</dbReference>
<evidence type="ECO:0000259" key="7">
    <source>
        <dbReference type="Pfam" id="PF02683"/>
    </source>
</evidence>
<dbReference type="PANTHER" id="PTHR31272">
    <property type="entry name" value="CYTOCHROME C-TYPE BIOGENESIS PROTEIN HI_1454-RELATED"/>
    <property type="match status" value="1"/>
</dbReference>
<accession>A0A1G1VFU7</accession>
<dbReference type="GO" id="GO:0017004">
    <property type="term" value="P:cytochrome complex assembly"/>
    <property type="evidence" value="ECO:0007669"/>
    <property type="project" value="InterPro"/>
</dbReference>
<comment type="subcellular location">
    <subcellularLocation>
        <location evidence="1">Membrane</location>
        <topology evidence="1">Multi-pass membrane protein</topology>
    </subcellularLocation>
</comment>
<organism evidence="8 9">
    <name type="scientific">Candidatus Blackburnbacteria bacterium RIFCSPLOWO2_01_FULL_40_20</name>
    <dbReference type="NCBI Taxonomy" id="1797519"/>
    <lineage>
        <taxon>Bacteria</taxon>
        <taxon>Candidatus Blackburniibacteriota</taxon>
    </lineage>
</organism>
<keyword evidence="5 6" id="KW-0472">Membrane</keyword>
<sequence>MTILPIASFIASFVAGIAALFAPCCITVLLPSYMGSIFSQRKTVLGMTGVFSLGLAVVFLPIGLGAGFLGEIFEMYHDQIYILGAIFLFVLGVVILTGRSFSLPWHTSVTTPGKFTFGSIFMLGVFSGFATSCCAPVLAGIVALSALPGSTLLGGLYAIAYVLGMVAPLFILSWAIDKTKITQKFMLVRRGITYKIFGKEVNITIANLLSGIIFIAMSALITYLALTGGLQVRSDYKVMVNTYAAWVTNILTGGAR</sequence>
<dbReference type="AlphaFoldDB" id="A0A1G1VFU7"/>
<evidence type="ECO:0000256" key="1">
    <source>
        <dbReference type="ARBA" id="ARBA00004141"/>
    </source>
</evidence>
<evidence type="ECO:0000256" key="5">
    <source>
        <dbReference type="ARBA" id="ARBA00023136"/>
    </source>
</evidence>
<dbReference type="PANTHER" id="PTHR31272:SF4">
    <property type="entry name" value="CYTOCHROME C-TYPE BIOGENESIS PROTEIN HI_1454-RELATED"/>
    <property type="match status" value="1"/>
</dbReference>
<feature type="transmembrane region" description="Helical" evidence="6">
    <location>
        <begin position="205"/>
        <end position="226"/>
    </location>
</feature>
<feature type="transmembrane region" description="Helical" evidence="6">
    <location>
        <begin position="156"/>
        <end position="176"/>
    </location>
</feature>
<dbReference type="Proteomes" id="UP000178659">
    <property type="component" value="Unassembled WGS sequence"/>
</dbReference>
<evidence type="ECO:0000313" key="9">
    <source>
        <dbReference type="Proteomes" id="UP000178659"/>
    </source>
</evidence>
<dbReference type="InterPro" id="IPR003834">
    <property type="entry name" value="Cyt_c_assmbl_TM_dom"/>
</dbReference>
<keyword evidence="3 6" id="KW-0812">Transmembrane</keyword>
<feature type="transmembrane region" description="Helical" evidence="6">
    <location>
        <begin position="6"/>
        <end position="31"/>
    </location>
</feature>
<dbReference type="GO" id="GO:0016020">
    <property type="term" value="C:membrane"/>
    <property type="evidence" value="ECO:0007669"/>
    <property type="project" value="UniProtKB-SubCell"/>
</dbReference>
<keyword evidence="4 6" id="KW-1133">Transmembrane helix</keyword>
<gene>
    <name evidence="8" type="ORF">A3A77_02115</name>
</gene>
<dbReference type="Pfam" id="PF02683">
    <property type="entry name" value="DsbD_TM"/>
    <property type="match status" value="1"/>
</dbReference>
<comment type="caution">
    <text evidence="8">The sequence shown here is derived from an EMBL/GenBank/DDBJ whole genome shotgun (WGS) entry which is preliminary data.</text>
</comment>